<feature type="compositionally biased region" description="Basic and acidic residues" evidence="1">
    <location>
        <begin position="48"/>
        <end position="62"/>
    </location>
</feature>
<dbReference type="AlphaFoldDB" id="A0A5B7ES56"/>
<evidence type="ECO:0000256" key="1">
    <source>
        <dbReference type="SAM" id="MobiDB-lite"/>
    </source>
</evidence>
<organism evidence="2 3">
    <name type="scientific">Portunus trituberculatus</name>
    <name type="common">Swimming crab</name>
    <name type="synonym">Neptunus trituberculatus</name>
    <dbReference type="NCBI Taxonomy" id="210409"/>
    <lineage>
        <taxon>Eukaryota</taxon>
        <taxon>Metazoa</taxon>
        <taxon>Ecdysozoa</taxon>
        <taxon>Arthropoda</taxon>
        <taxon>Crustacea</taxon>
        <taxon>Multicrustacea</taxon>
        <taxon>Malacostraca</taxon>
        <taxon>Eumalacostraca</taxon>
        <taxon>Eucarida</taxon>
        <taxon>Decapoda</taxon>
        <taxon>Pleocyemata</taxon>
        <taxon>Brachyura</taxon>
        <taxon>Eubrachyura</taxon>
        <taxon>Portunoidea</taxon>
        <taxon>Portunidae</taxon>
        <taxon>Portuninae</taxon>
        <taxon>Portunus</taxon>
    </lineage>
</organism>
<dbReference type="Proteomes" id="UP000324222">
    <property type="component" value="Unassembled WGS sequence"/>
</dbReference>
<feature type="region of interest" description="Disordered" evidence="1">
    <location>
        <begin position="37"/>
        <end position="70"/>
    </location>
</feature>
<dbReference type="EMBL" id="VSRR010003393">
    <property type="protein sequence ID" value="MPC35969.1"/>
    <property type="molecule type" value="Genomic_DNA"/>
</dbReference>
<sequence>MKFISKRNRGRRVSATYCLFSQAIYVFIPGNTYVTRDPTKHNTISSSGKREEERPGERETVTQERPLPGYPVPGRWRAAWDALVTEGLIRKVS</sequence>
<keyword evidence="3" id="KW-1185">Reference proteome</keyword>
<protein>
    <submittedName>
        <fullName evidence="2">Uncharacterized protein</fullName>
    </submittedName>
</protein>
<reference evidence="2 3" key="1">
    <citation type="submission" date="2019-05" db="EMBL/GenBank/DDBJ databases">
        <title>Another draft genome of Portunus trituberculatus and its Hox gene families provides insights of decapod evolution.</title>
        <authorList>
            <person name="Jeong J.-H."/>
            <person name="Song I."/>
            <person name="Kim S."/>
            <person name="Choi T."/>
            <person name="Kim D."/>
            <person name="Ryu S."/>
            <person name="Kim W."/>
        </authorList>
    </citation>
    <scope>NUCLEOTIDE SEQUENCE [LARGE SCALE GENOMIC DNA]</scope>
    <source>
        <tissue evidence="2">Muscle</tissue>
    </source>
</reference>
<evidence type="ECO:0000313" key="3">
    <source>
        <dbReference type="Proteomes" id="UP000324222"/>
    </source>
</evidence>
<name>A0A5B7ES56_PORTR</name>
<proteinExistence type="predicted"/>
<gene>
    <name evidence="2" type="ORF">E2C01_029409</name>
</gene>
<accession>A0A5B7ES56</accession>
<comment type="caution">
    <text evidence="2">The sequence shown here is derived from an EMBL/GenBank/DDBJ whole genome shotgun (WGS) entry which is preliminary data.</text>
</comment>
<evidence type="ECO:0000313" key="2">
    <source>
        <dbReference type="EMBL" id="MPC35969.1"/>
    </source>
</evidence>